<evidence type="ECO:0000256" key="1">
    <source>
        <dbReference type="SAM" id="Phobius"/>
    </source>
</evidence>
<evidence type="ECO:0000313" key="3">
    <source>
        <dbReference type="Proteomes" id="UP000529637"/>
    </source>
</evidence>
<keyword evidence="1" id="KW-1133">Transmembrane helix</keyword>
<organism evidence="2 3">
    <name type="scientific">Piscinibacter koreensis</name>
    <dbReference type="NCBI Taxonomy" id="2742824"/>
    <lineage>
        <taxon>Bacteria</taxon>
        <taxon>Pseudomonadati</taxon>
        <taxon>Pseudomonadota</taxon>
        <taxon>Betaproteobacteria</taxon>
        <taxon>Burkholderiales</taxon>
        <taxon>Sphaerotilaceae</taxon>
        <taxon>Piscinibacter</taxon>
    </lineage>
</organism>
<evidence type="ECO:0008006" key="4">
    <source>
        <dbReference type="Google" id="ProtNLM"/>
    </source>
</evidence>
<dbReference type="Proteomes" id="UP000529637">
    <property type="component" value="Unassembled WGS sequence"/>
</dbReference>
<evidence type="ECO:0000313" key="2">
    <source>
        <dbReference type="EMBL" id="NUZ04292.1"/>
    </source>
</evidence>
<gene>
    <name evidence="2" type="ORF">HQN59_00820</name>
</gene>
<keyword evidence="3" id="KW-1185">Reference proteome</keyword>
<keyword evidence="1" id="KW-0812">Transmembrane</keyword>
<dbReference type="RefSeq" id="WP_176065137.1">
    <property type="nucleotide sequence ID" value="NZ_JABWMJ010000001.1"/>
</dbReference>
<comment type="caution">
    <text evidence="2">The sequence shown here is derived from an EMBL/GenBank/DDBJ whole genome shotgun (WGS) entry which is preliminary data.</text>
</comment>
<protein>
    <recommendedName>
        <fullName evidence="4">Glycerate kinase</fullName>
    </recommendedName>
</protein>
<feature type="transmembrane region" description="Helical" evidence="1">
    <location>
        <begin position="20"/>
        <end position="39"/>
    </location>
</feature>
<sequence>MNPIVGWILAVLIVITSWQAYGWSGVALAVTLIVFWLLLQFNRTVRVMKNAAGAPVGSVPSAVELNAKLKKGMLLMQVIGMTRSLGRKVSEAPDVDVFAWADNGGSEVVVTFEGGRARRWTLTRPDTPE</sequence>
<dbReference type="EMBL" id="JABWMJ010000001">
    <property type="protein sequence ID" value="NUZ04292.1"/>
    <property type="molecule type" value="Genomic_DNA"/>
</dbReference>
<reference evidence="2 3" key="1">
    <citation type="submission" date="2020-06" db="EMBL/GenBank/DDBJ databases">
        <title>Schlegella sp. ID0723 isolated from air conditioner.</title>
        <authorList>
            <person name="Kim D.Y."/>
            <person name="Kim D.-U."/>
        </authorList>
    </citation>
    <scope>NUCLEOTIDE SEQUENCE [LARGE SCALE GENOMIC DNA]</scope>
    <source>
        <strain evidence="2 3">ID0723</strain>
    </source>
</reference>
<name>A0A7Y6TUW5_9BURK</name>
<keyword evidence="1" id="KW-0472">Membrane</keyword>
<accession>A0A7Y6TUW5</accession>
<dbReference type="AlphaFoldDB" id="A0A7Y6TUW5"/>
<proteinExistence type="predicted"/>